<dbReference type="GO" id="GO:0003700">
    <property type="term" value="F:DNA-binding transcription factor activity"/>
    <property type="evidence" value="ECO:0007669"/>
    <property type="project" value="TreeGrafter"/>
</dbReference>
<dbReference type="InterPro" id="IPR001387">
    <property type="entry name" value="Cro/C1-type_HTH"/>
</dbReference>
<dbReference type="Pfam" id="PF01381">
    <property type="entry name" value="HTH_3"/>
    <property type="match status" value="1"/>
</dbReference>
<name>A0A3B0WPG5_9ZZZZ</name>
<dbReference type="GO" id="GO:0003677">
    <property type="term" value="F:DNA binding"/>
    <property type="evidence" value="ECO:0007669"/>
    <property type="project" value="UniProtKB-KW"/>
</dbReference>
<dbReference type="CDD" id="cd00093">
    <property type="entry name" value="HTH_XRE"/>
    <property type="match status" value="1"/>
</dbReference>
<dbReference type="PANTHER" id="PTHR46797:SF1">
    <property type="entry name" value="METHYLPHOSPHONATE SYNTHASE"/>
    <property type="match status" value="1"/>
</dbReference>
<dbReference type="AlphaFoldDB" id="A0A3B0WPG5"/>
<sequence>MKQIISEALKAERQKTGLSQDKLAGKAELSVRYYQAIESGAKQPSMAALFRLCISMGISYSDILQPAWEQFVKKSKTSN</sequence>
<dbReference type="SMART" id="SM00530">
    <property type="entry name" value="HTH_XRE"/>
    <property type="match status" value="1"/>
</dbReference>
<evidence type="ECO:0000256" key="1">
    <source>
        <dbReference type="ARBA" id="ARBA00023125"/>
    </source>
</evidence>
<proteinExistence type="predicted"/>
<dbReference type="PANTHER" id="PTHR46797">
    <property type="entry name" value="HTH-TYPE TRANSCRIPTIONAL REGULATOR"/>
    <property type="match status" value="1"/>
</dbReference>
<dbReference type="GO" id="GO:0005829">
    <property type="term" value="C:cytosol"/>
    <property type="evidence" value="ECO:0007669"/>
    <property type="project" value="TreeGrafter"/>
</dbReference>
<protein>
    <recommendedName>
        <fullName evidence="2">HTH cro/C1-type domain-containing protein</fullName>
    </recommendedName>
</protein>
<dbReference type="Gene3D" id="1.10.260.40">
    <property type="entry name" value="lambda repressor-like DNA-binding domains"/>
    <property type="match status" value="1"/>
</dbReference>
<keyword evidence="1" id="KW-0238">DNA-binding</keyword>
<gene>
    <name evidence="3" type="ORF">MNBD_GAMMA11-752</name>
</gene>
<reference evidence="3" key="1">
    <citation type="submission" date="2018-06" db="EMBL/GenBank/DDBJ databases">
        <authorList>
            <person name="Zhirakovskaya E."/>
        </authorList>
    </citation>
    <scope>NUCLEOTIDE SEQUENCE</scope>
</reference>
<dbReference type="InterPro" id="IPR050807">
    <property type="entry name" value="TransReg_Diox_bact_type"/>
</dbReference>
<accession>A0A3B0WPG5</accession>
<feature type="domain" description="HTH cro/C1-type" evidence="2">
    <location>
        <begin position="9"/>
        <end position="63"/>
    </location>
</feature>
<evidence type="ECO:0000259" key="2">
    <source>
        <dbReference type="PROSITE" id="PS50943"/>
    </source>
</evidence>
<evidence type="ECO:0000313" key="3">
    <source>
        <dbReference type="EMBL" id="VAW57908.1"/>
    </source>
</evidence>
<dbReference type="SUPFAM" id="SSF47413">
    <property type="entry name" value="lambda repressor-like DNA-binding domains"/>
    <property type="match status" value="1"/>
</dbReference>
<organism evidence="3">
    <name type="scientific">hydrothermal vent metagenome</name>
    <dbReference type="NCBI Taxonomy" id="652676"/>
    <lineage>
        <taxon>unclassified sequences</taxon>
        <taxon>metagenomes</taxon>
        <taxon>ecological metagenomes</taxon>
    </lineage>
</organism>
<dbReference type="EMBL" id="UOFG01000005">
    <property type="protein sequence ID" value="VAW57908.1"/>
    <property type="molecule type" value="Genomic_DNA"/>
</dbReference>
<dbReference type="InterPro" id="IPR010982">
    <property type="entry name" value="Lambda_DNA-bd_dom_sf"/>
</dbReference>
<dbReference type="PROSITE" id="PS50943">
    <property type="entry name" value="HTH_CROC1"/>
    <property type="match status" value="1"/>
</dbReference>